<dbReference type="GO" id="GO:0005524">
    <property type="term" value="F:ATP binding"/>
    <property type="evidence" value="ECO:0007669"/>
    <property type="project" value="UniProtKB-KW"/>
</dbReference>
<keyword evidence="14" id="KW-0067">ATP-binding</keyword>
<evidence type="ECO:0000256" key="4">
    <source>
        <dbReference type="ARBA" id="ARBA00022553"/>
    </source>
</evidence>
<dbReference type="Proteomes" id="UP001424441">
    <property type="component" value="Unassembled WGS sequence"/>
</dbReference>
<dbReference type="InterPro" id="IPR036890">
    <property type="entry name" value="HATPase_C_sf"/>
</dbReference>
<dbReference type="Pfam" id="PF02518">
    <property type="entry name" value="HATPase_c"/>
    <property type="match status" value="1"/>
</dbReference>
<evidence type="ECO:0000256" key="5">
    <source>
        <dbReference type="ARBA" id="ARBA00022679"/>
    </source>
</evidence>
<dbReference type="PROSITE" id="PS50109">
    <property type="entry name" value="HIS_KIN"/>
    <property type="match status" value="1"/>
</dbReference>
<dbReference type="InterPro" id="IPR036097">
    <property type="entry name" value="HisK_dim/P_sf"/>
</dbReference>
<gene>
    <name evidence="14" type="ORF">GCM10008943_03060</name>
</gene>
<dbReference type="EC" id="2.7.13.3" evidence="3"/>
<dbReference type="PANTHER" id="PTHR45436:SF5">
    <property type="entry name" value="SENSOR HISTIDINE KINASE TRCS"/>
    <property type="match status" value="1"/>
</dbReference>
<evidence type="ECO:0000256" key="9">
    <source>
        <dbReference type="ARBA" id="ARBA00023012"/>
    </source>
</evidence>
<evidence type="ECO:0000256" key="8">
    <source>
        <dbReference type="ARBA" id="ARBA00022989"/>
    </source>
</evidence>
<comment type="subcellular location">
    <subcellularLocation>
        <location evidence="2">Membrane</location>
    </subcellularLocation>
</comment>
<dbReference type="SMART" id="SM00387">
    <property type="entry name" value="HATPase_c"/>
    <property type="match status" value="1"/>
</dbReference>
<feature type="domain" description="Histidine kinase" evidence="12">
    <location>
        <begin position="243"/>
        <end position="444"/>
    </location>
</feature>
<dbReference type="SUPFAM" id="SSF55874">
    <property type="entry name" value="ATPase domain of HSP90 chaperone/DNA topoisomerase II/histidine kinase"/>
    <property type="match status" value="1"/>
</dbReference>
<evidence type="ECO:0000259" key="12">
    <source>
        <dbReference type="PROSITE" id="PS50109"/>
    </source>
</evidence>
<organism evidence="14 15">
    <name type="scientific">Paenochrobactrum glaciei</name>
    <dbReference type="NCBI Taxonomy" id="486407"/>
    <lineage>
        <taxon>Bacteria</taxon>
        <taxon>Pseudomonadati</taxon>
        <taxon>Pseudomonadota</taxon>
        <taxon>Alphaproteobacteria</taxon>
        <taxon>Hyphomicrobiales</taxon>
        <taxon>Brucellaceae</taxon>
        <taxon>Paenochrobactrum</taxon>
    </lineage>
</organism>
<evidence type="ECO:0000313" key="15">
    <source>
        <dbReference type="Proteomes" id="UP001424441"/>
    </source>
</evidence>
<evidence type="ECO:0000313" key="14">
    <source>
        <dbReference type="EMBL" id="GAA0591423.1"/>
    </source>
</evidence>
<evidence type="ECO:0000256" key="11">
    <source>
        <dbReference type="SAM" id="Phobius"/>
    </source>
</evidence>
<feature type="transmembrane region" description="Helical" evidence="11">
    <location>
        <begin position="164"/>
        <end position="187"/>
    </location>
</feature>
<evidence type="ECO:0000256" key="1">
    <source>
        <dbReference type="ARBA" id="ARBA00000085"/>
    </source>
</evidence>
<dbReference type="SUPFAM" id="SSF47384">
    <property type="entry name" value="Homodimeric domain of signal transducing histidine kinase"/>
    <property type="match status" value="1"/>
</dbReference>
<dbReference type="InterPro" id="IPR004358">
    <property type="entry name" value="Sig_transdc_His_kin-like_C"/>
</dbReference>
<dbReference type="PROSITE" id="PS50885">
    <property type="entry name" value="HAMP"/>
    <property type="match status" value="1"/>
</dbReference>
<keyword evidence="10 11" id="KW-0472">Membrane</keyword>
<comment type="catalytic activity">
    <reaction evidence="1">
        <text>ATP + protein L-histidine = ADP + protein N-phospho-L-histidine.</text>
        <dbReference type="EC" id="2.7.13.3"/>
    </reaction>
</comment>
<dbReference type="InterPro" id="IPR003660">
    <property type="entry name" value="HAMP_dom"/>
</dbReference>
<feature type="transmembrane region" description="Helical" evidence="11">
    <location>
        <begin position="6"/>
        <end position="24"/>
    </location>
</feature>
<keyword evidence="15" id="KW-1185">Reference proteome</keyword>
<keyword evidence="8 11" id="KW-1133">Transmembrane helix</keyword>
<evidence type="ECO:0000256" key="7">
    <source>
        <dbReference type="ARBA" id="ARBA00022777"/>
    </source>
</evidence>
<dbReference type="InterPro" id="IPR003594">
    <property type="entry name" value="HATPase_dom"/>
</dbReference>
<dbReference type="InterPro" id="IPR005467">
    <property type="entry name" value="His_kinase_dom"/>
</dbReference>
<comment type="caution">
    <text evidence="14">The sequence shown here is derived from an EMBL/GenBank/DDBJ whole genome shotgun (WGS) entry which is preliminary data.</text>
</comment>
<dbReference type="PRINTS" id="PR00344">
    <property type="entry name" value="BCTRLSENSOR"/>
</dbReference>
<proteinExistence type="predicted"/>
<accession>A0ABN1FIF1</accession>
<dbReference type="InterPro" id="IPR050428">
    <property type="entry name" value="TCS_sensor_his_kinase"/>
</dbReference>
<name>A0ABN1FIF1_9HYPH</name>
<evidence type="ECO:0000256" key="10">
    <source>
        <dbReference type="ARBA" id="ARBA00023136"/>
    </source>
</evidence>
<reference evidence="14 15" key="1">
    <citation type="journal article" date="2019" name="Int. J. Syst. Evol. Microbiol.">
        <title>The Global Catalogue of Microorganisms (GCM) 10K type strain sequencing project: providing services to taxonomists for standard genome sequencing and annotation.</title>
        <authorList>
            <consortium name="The Broad Institute Genomics Platform"/>
            <consortium name="The Broad Institute Genome Sequencing Center for Infectious Disease"/>
            <person name="Wu L."/>
            <person name="Ma J."/>
        </authorList>
    </citation>
    <scope>NUCLEOTIDE SEQUENCE [LARGE SCALE GENOMIC DNA]</scope>
    <source>
        <strain evidence="14 15">JCM 15115</strain>
    </source>
</reference>
<keyword evidence="9" id="KW-0902">Two-component regulatory system</keyword>
<keyword evidence="7" id="KW-0418">Kinase</keyword>
<keyword evidence="6 11" id="KW-0812">Transmembrane</keyword>
<protein>
    <recommendedName>
        <fullName evidence="3">histidine kinase</fullName>
        <ecNumber evidence="3">2.7.13.3</ecNumber>
    </recommendedName>
</protein>
<dbReference type="PANTHER" id="PTHR45436">
    <property type="entry name" value="SENSOR HISTIDINE KINASE YKOH"/>
    <property type="match status" value="1"/>
</dbReference>
<keyword evidence="4" id="KW-0597">Phosphoprotein</keyword>
<sequence>MVTLSTLWVIVALVVVATLIGSIYKQASERNFERLLWAHLYNLVGSVSVSDNGDLQGRPELGEIRYSSPTSGWYWEVDSVSANLHGTLHSLSLGNRKIGKESLVTFPFDSSFKRTYPAHGPNGEELFVAETEVVLDSENRIARFRVMGNLSEVKQENRDFNARLYSYLGIFGIGSILINAAVILFGLRPLDRVRRSLADIREGRAPRLTSDLPIEIAPLAQEMNALIENNVRIMERSRTQVGNLAHSLKTPLTVLMNEGRALGGEQGRIVTEQCEAMQLQIQHYLQRARIAAQRDSVVFRTPVTPVLERIDRVTKKLNPQLEVRFINKFADAIFAGEKEDLEEVIGNLMENAGKWGHSQILMSLQKTANDTEFMITIEDDGPGLAADKMAEAMQRGRRIDETKPGTGLGLAIVQDTVKEYGGQFVLKSSQLGGLRAQITLPLVKK</sequence>
<feature type="domain" description="HAMP" evidence="13">
    <location>
        <begin position="184"/>
        <end position="235"/>
    </location>
</feature>
<dbReference type="EMBL" id="BAAADE010000001">
    <property type="protein sequence ID" value="GAA0591423.1"/>
    <property type="molecule type" value="Genomic_DNA"/>
</dbReference>
<dbReference type="Gene3D" id="3.30.565.10">
    <property type="entry name" value="Histidine kinase-like ATPase, C-terminal domain"/>
    <property type="match status" value="1"/>
</dbReference>
<evidence type="ECO:0000256" key="6">
    <source>
        <dbReference type="ARBA" id="ARBA00022692"/>
    </source>
</evidence>
<keyword evidence="5" id="KW-0808">Transferase</keyword>
<evidence type="ECO:0000256" key="2">
    <source>
        <dbReference type="ARBA" id="ARBA00004370"/>
    </source>
</evidence>
<evidence type="ECO:0000259" key="13">
    <source>
        <dbReference type="PROSITE" id="PS50885"/>
    </source>
</evidence>
<evidence type="ECO:0000256" key="3">
    <source>
        <dbReference type="ARBA" id="ARBA00012438"/>
    </source>
</evidence>
<keyword evidence="14" id="KW-0547">Nucleotide-binding</keyword>
<dbReference type="Gene3D" id="1.10.287.130">
    <property type="match status" value="1"/>
</dbReference>